<evidence type="ECO:0000256" key="1">
    <source>
        <dbReference type="SAM" id="MobiDB-lite"/>
    </source>
</evidence>
<organism evidence="2 3">
    <name type="scientific">Rhizobium beringeri</name>
    <dbReference type="NCBI Taxonomy" id="3019934"/>
    <lineage>
        <taxon>Bacteria</taxon>
        <taxon>Pseudomonadati</taxon>
        <taxon>Pseudomonadota</taxon>
        <taxon>Alphaproteobacteria</taxon>
        <taxon>Hyphomicrobiales</taxon>
        <taxon>Rhizobiaceae</taxon>
        <taxon>Rhizobium/Agrobacterium group</taxon>
        <taxon>Rhizobium</taxon>
    </lineage>
</organism>
<proteinExistence type="predicted"/>
<sequence length="68" mass="7508">MVGLPRVQRRWPRLVPFDGPYPAGADQKACLTSLETLEKTYGHHHPDHQANVGAAFTTGRAGRRQKSA</sequence>
<evidence type="ECO:0000313" key="3">
    <source>
        <dbReference type="Proteomes" id="UP000291302"/>
    </source>
</evidence>
<gene>
    <name evidence="2" type="ORF">ELH03_03645</name>
</gene>
<evidence type="ECO:0000313" key="2">
    <source>
        <dbReference type="EMBL" id="TBE69919.1"/>
    </source>
</evidence>
<name>A0ABY1XQL5_9HYPH</name>
<dbReference type="EMBL" id="SILG01000001">
    <property type="protein sequence ID" value="TBE69919.1"/>
    <property type="molecule type" value="Genomic_DNA"/>
</dbReference>
<keyword evidence="3" id="KW-1185">Reference proteome</keyword>
<dbReference type="Proteomes" id="UP000291302">
    <property type="component" value="Unassembled WGS sequence"/>
</dbReference>
<comment type="caution">
    <text evidence="2">The sequence shown here is derived from an EMBL/GenBank/DDBJ whole genome shotgun (WGS) entry which is preliminary data.</text>
</comment>
<reference evidence="2 3" key="1">
    <citation type="submission" date="2019-02" db="EMBL/GenBank/DDBJ databases">
        <title>The genomic architecture of introgression among sibling species of bacteria.</title>
        <authorList>
            <person name="Cavassim M.I.A."/>
            <person name="Moeskjaer S."/>
            <person name="Moslemi C."/>
            <person name="Fields B."/>
            <person name="Bachmann A."/>
            <person name="Vilhjalmsson B."/>
            <person name="Schierup M.H."/>
            <person name="Young J.P.W."/>
            <person name="Andersen S.U."/>
        </authorList>
    </citation>
    <scope>NUCLEOTIDE SEQUENCE [LARGE SCALE GENOMIC DNA]</scope>
    <source>
        <strain evidence="2 3">SM51</strain>
    </source>
</reference>
<feature type="region of interest" description="Disordered" evidence="1">
    <location>
        <begin position="43"/>
        <end position="68"/>
    </location>
</feature>
<accession>A0ABY1XQL5</accession>
<evidence type="ECO:0008006" key="4">
    <source>
        <dbReference type="Google" id="ProtNLM"/>
    </source>
</evidence>
<protein>
    <recommendedName>
        <fullName evidence="4">DUF982 domain-containing protein</fullName>
    </recommendedName>
</protein>